<dbReference type="EMBL" id="JBHTIR010003852">
    <property type="protein sequence ID" value="MFD0855909.1"/>
    <property type="molecule type" value="Genomic_DNA"/>
</dbReference>
<reference evidence="2" key="1">
    <citation type="journal article" date="2019" name="Int. J. Syst. Evol. Microbiol.">
        <title>The Global Catalogue of Microorganisms (GCM) 10K type strain sequencing project: providing services to taxonomists for standard genome sequencing and annotation.</title>
        <authorList>
            <consortium name="The Broad Institute Genomics Platform"/>
            <consortium name="The Broad Institute Genome Sequencing Center for Infectious Disease"/>
            <person name="Wu L."/>
            <person name="Ma J."/>
        </authorList>
    </citation>
    <scope>NUCLEOTIDE SEQUENCE [LARGE SCALE GENOMIC DNA]</scope>
    <source>
        <strain evidence="2">JCM 31696</strain>
    </source>
</reference>
<sequence length="247" mass="26600">PAALHLHRRPHPLPGARWLEDAEEDGTVLPATFAAPDASHRVEWLRFPVPPGATRIRFTARAELTGVFLDGTALRHSQTGNEITVELPGEHQPSRTAELRLRTCPEHQEGAALAGPIEFEVGRGLIEPGDWEDKGLAGYSGGVRYHRVLELAASPETAELDLGQVRGTAEVTVNGTPAGVRICTPYTFDLGNALQEGENEIEVTVYGTLAPYLDDTSPTHFVFGGQRTTGLLGPVALRISEDGTPPH</sequence>
<feature type="non-terminal residue" evidence="1">
    <location>
        <position position="1"/>
    </location>
</feature>
<organism evidence="1 2">
    <name type="scientific">Actinomadura adrarensis</name>
    <dbReference type="NCBI Taxonomy" id="1819600"/>
    <lineage>
        <taxon>Bacteria</taxon>
        <taxon>Bacillati</taxon>
        <taxon>Actinomycetota</taxon>
        <taxon>Actinomycetes</taxon>
        <taxon>Streptosporangiales</taxon>
        <taxon>Thermomonosporaceae</taxon>
        <taxon>Actinomadura</taxon>
    </lineage>
</organism>
<dbReference type="PANTHER" id="PTHR36848:SF2">
    <property type="entry name" value="SECRETED PROTEIN"/>
    <property type="match status" value="1"/>
</dbReference>
<accession>A0ABW3CPK8</accession>
<name>A0ABW3CPK8_9ACTN</name>
<comment type="caution">
    <text evidence="1">The sequence shown here is derived from an EMBL/GenBank/DDBJ whole genome shotgun (WGS) entry which is preliminary data.</text>
</comment>
<dbReference type="Gene3D" id="2.60.120.260">
    <property type="entry name" value="Galactose-binding domain-like"/>
    <property type="match status" value="1"/>
</dbReference>
<dbReference type="InterPro" id="IPR053161">
    <property type="entry name" value="Ulvan_degrading_GH"/>
</dbReference>
<proteinExistence type="predicted"/>
<dbReference type="Proteomes" id="UP001597083">
    <property type="component" value="Unassembled WGS sequence"/>
</dbReference>
<evidence type="ECO:0000313" key="2">
    <source>
        <dbReference type="Proteomes" id="UP001597083"/>
    </source>
</evidence>
<gene>
    <name evidence="1" type="ORF">ACFQ07_26955</name>
</gene>
<dbReference type="NCBIfam" id="NF045579">
    <property type="entry name" value="rhamnoside_JR"/>
    <property type="match status" value="1"/>
</dbReference>
<evidence type="ECO:0000313" key="1">
    <source>
        <dbReference type="EMBL" id="MFD0855909.1"/>
    </source>
</evidence>
<dbReference type="SUPFAM" id="SSF49785">
    <property type="entry name" value="Galactose-binding domain-like"/>
    <property type="match status" value="1"/>
</dbReference>
<dbReference type="InterPro" id="IPR008979">
    <property type="entry name" value="Galactose-bd-like_sf"/>
</dbReference>
<dbReference type="PANTHER" id="PTHR36848">
    <property type="entry name" value="DNA-BINDING PROTEIN (PUTATIVE SECRETED PROTEIN)-RELATED"/>
    <property type="match status" value="1"/>
</dbReference>
<keyword evidence="2" id="KW-1185">Reference proteome</keyword>
<protein>
    <submittedName>
        <fullName evidence="1">Glycosylhydrolase-like jelly roll fold domain-containing protein</fullName>
    </submittedName>
</protein>